<comment type="caution">
    <text evidence="2">The sequence shown here is derived from an EMBL/GenBank/DDBJ whole genome shotgun (WGS) entry which is preliminary data.</text>
</comment>
<accession>A0ABD0L7Z7</accession>
<feature type="chain" id="PRO_5044785631" evidence="1">
    <location>
        <begin position="29"/>
        <end position="130"/>
    </location>
</feature>
<gene>
    <name evidence="2" type="ORF">BaRGS_00013055</name>
</gene>
<evidence type="ECO:0000313" key="3">
    <source>
        <dbReference type="Proteomes" id="UP001519460"/>
    </source>
</evidence>
<protein>
    <submittedName>
        <fullName evidence="2">Uncharacterized protein</fullName>
    </submittedName>
</protein>
<keyword evidence="1" id="KW-0732">Signal</keyword>
<name>A0ABD0L7Z7_9CAEN</name>
<keyword evidence="3" id="KW-1185">Reference proteome</keyword>
<reference evidence="2 3" key="1">
    <citation type="journal article" date="2023" name="Sci. Data">
        <title>Genome assembly of the Korean intertidal mud-creeper Batillaria attramentaria.</title>
        <authorList>
            <person name="Patra A.K."/>
            <person name="Ho P.T."/>
            <person name="Jun S."/>
            <person name="Lee S.J."/>
            <person name="Kim Y."/>
            <person name="Won Y.J."/>
        </authorList>
    </citation>
    <scope>NUCLEOTIDE SEQUENCE [LARGE SCALE GENOMIC DNA]</scope>
    <source>
        <strain evidence="2">Wonlab-2016</strain>
    </source>
</reference>
<organism evidence="2 3">
    <name type="scientific">Batillaria attramentaria</name>
    <dbReference type="NCBI Taxonomy" id="370345"/>
    <lineage>
        <taxon>Eukaryota</taxon>
        <taxon>Metazoa</taxon>
        <taxon>Spiralia</taxon>
        <taxon>Lophotrochozoa</taxon>
        <taxon>Mollusca</taxon>
        <taxon>Gastropoda</taxon>
        <taxon>Caenogastropoda</taxon>
        <taxon>Sorbeoconcha</taxon>
        <taxon>Cerithioidea</taxon>
        <taxon>Batillariidae</taxon>
        <taxon>Batillaria</taxon>
    </lineage>
</organism>
<feature type="signal peptide" evidence="1">
    <location>
        <begin position="1"/>
        <end position="28"/>
    </location>
</feature>
<proteinExistence type="predicted"/>
<sequence>MRPFRRHYFILVQLVITSFLVYLLPVQPQTDKPDQTKDISLYRIIGNQNSLRVCHRPKLSVSQTPSCCGSSGDHLTSVSTESLSVTEKSEKLSLFSRGVPIWGVACEFTALVGFHTMAGRHPDLVETTEP</sequence>
<dbReference type="Proteomes" id="UP001519460">
    <property type="component" value="Unassembled WGS sequence"/>
</dbReference>
<dbReference type="EMBL" id="JACVVK020000073">
    <property type="protein sequence ID" value="KAK7495608.1"/>
    <property type="molecule type" value="Genomic_DNA"/>
</dbReference>
<dbReference type="AlphaFoldDB" id="A0ABD0L7Z7"/>
<evidence type="ECO:0000256" key="1">
    <source>
        <dbReference type="SAM" id="SignalP"/>
    </source>
</evidence>
<evidence type="ECO:0000313" key="2">
    <source>
        <dbReference type="EMBL" id="KAK7495608.1"/>
    </source>
</evidence>